<proteinExistence type="predicted"/>
<organism evidence="2 3">
    <name type="scientific">Paracoccus aestuarii</name>
    <dbReference type="NCBI Taxonomy" id="453842"/>
    <lineage>
        <taxon>Bacteria</taxon>
        <taxon>Pseudomonadati</taxon>
        <taxon>Pseudomonadota</taxon>
        <taxon>Alphaproteobacteria</taxon>
        <taxon>Rhodobacterales</taxon>
        <taxon>Paracoccaceae</taxon>
        <taxon>Paracoccus</taxon>
    </lineage>
</organism>
<feature type="domain" description="LysR substrate-binding" evidence="1">
    <location>
        <begin position="1"/>
        <end position="198"/>
    </location>
</feature>
<protein>
    <submittedName>
        <fullName evidence="2">LysR family transcriptional regulator</fullName>
    </submittedName>
</protein>
<dbReference type="AlphaFoldDB" id="A0A418ZRV3"/>
<dbReference type="PANTHER" id="PTHR30419">
    <property type="entry name" value="HTH-TYPE TRANSCRIPTIONAL REGULATOR YBHD"/>
    <property type="match status" value="1"/>
</dbReference>
<evidence type="ECO:0000259" key="1">
    <source>
        <dbReference type="Pfam" id="PF03466"/>
    </source>
</evidence>
<reference evidence="2 3" key="1">
    <citation type="submission" date="2018-09" db="EMBL/GenBank/DDBJ databases">
        <title>Paracoccus onubensis nov. sp. a moderate halophilic bacterium isolated from Gruta de las Maravillas (Aracena, Spain).</title>
        <authorList>
            <person name="Jurado V."/>
            <person name="Gutierrez-Patricio S."/>
            <person name="Gonzalez-Pimentel J.L."/>
            <person name="Laiz L."/>
            <person name="Saiz-Jimenez C."/>
        </authorList>
    </citation>
    <scope>NUCLEOTIDE SEQUENCE [LARGE SCALE GENOMIC DNA]</scope>
    <source>
        <strain evidence="2 3">DSM 19484</strain>
    </source>
</reference>
<dbReference type="GO" id="GO:0006355">
    <property type="term" value="P:regulation of DNA-templated transcription"/>
    <property type="evidence" value="ECO:0007669"/>
    <property type="project" value="TreeGrafter"/>
</dbReference>
<dbReference type="InterPro" id="IPR005119">
    <property type="entry name" value="LysR_subst-bd"/>
</dbReference>
<dbReference type="Gene3D" id="3.40.190.10">
    <property type="entry name" value="Periplasmic binding protein-like II"/>
    <property type="match status" value="2"/>
</dbReference>
<dbReference type="Pfam" id="PF03466">
    <property type="entry name" value="LysR_substrate"/>
    <property type="match status" value="1"/>
</dbReference>
<dbReference type="InterPro" id="IPR050950">
    <property type="entry name" value="HTH-type_LysR_regulators"/>
</dbReference>
<name>A0A418ZRV3_9RHOB</name>
<dbReference type="PANTHER" id="PTHR30419:SF8">
    <property type="entry name" value="NITROGEN ASSIMILATION TRANSCRIPTIONAL ACTIVATOR-RELATED"/>
    <property type="match status" value="1"/>
</dbReference>
<dbReference type="RefSeq" id="WP_205961971.1">
    <property type="nucleotide sequence ID" value="NZ_QZEV01000104.1"/>
</dbReference>
<evidence type="ECO:0000313" key="3">
    <source>
        <dbReference type="Proteomes" id="UP000285530"/>
    </source>
</evidence>
<dbReference type="SUPFAM" id="SSF53850">
    <property type="entry name" value="Periplasmic binding protein-like II"/>
    <property type="match status" value="1"/>
</dbReference>
<keyword evidence="3" id="KW-1185">Reference proteome</keyword>
<sequence>LSVGVLPTVAARLFPRVALEFAGLAPQVTLAVETGPHSHLIALLREGGIALMIGRMPASGDMAGLRFDHLYDEPVAVVSRAGHPMAGRALADALAASPVILPPRSALIRPAVDDYLAARDLRLRPAFETAAPAVGRAILERSDALWFISRGVVADGIADGSLAEWPTGTGAMTGSVGITRRQAQPPDAGLDLLVRLMHRGA</sequence>
<gene>
    <name evidence="2" type="ORF">D3P06_15245</name>
</gene>
<accession>A0A418ZRV3</accession>
<dbReference type="EMBL" id="QZEV01000104">
    <property type="protein sequence ID" value="RJK98913.1"/>
    <property type="molecule type" value="Genomic_DNA"/>
</dbReference>
<comment type="caution">
    <text evidence="2">The sequence shown here is derived from an EMBL/GenBank/DDBJ whole genome shotgun (WGS) entry which is preliminary data.</text>
</comment>
<dbReference type="Proteomes" id="UP000285530">
    <property type="component" value="Unassembled WGS sequence"/>
</dbReference>
<dbReference type="GO" id="GO:0005829">
    <property type="term" value="C:cytosol"/>
    <property type="evidence" value="ECO:0007669"/>
    <property type="project" value="TreeGrafter"/>
</dbReference>
<evidence type="ECO:0000313" key="2">
    <source>
        <dbReference type="EMBL" id="RJK98913.1"/>
    </source>
</evidence>
<feature type="non-terminal residue" evidence="2">
    <location>
        <position position="1"/>
    </location>
</feature>